<reference evidence="2" key="1">
    <citation type="submission" date="2023-10" db="EMBL/GenBank/DDBJ databases">
        <title>Genome assemblies of two species of porcelain crab, Petrolisthes cinctipes and Petrolisthes manimaculis (Anomura: Porcellanidae).</title>
        <authorList>
            <person name="Angst P."/>
        </authorList>
    </citation>
    <scope>NUCLEOTIDE SEQUENCE</scope>
    <source>
        <strain evidence="2">PB745_01</strain>
        <tissue evidence="2">Gill</tissue>
    </source>
</reference>
<dbReference type="EMBL" id="JAWQEG010002810">
    <property type="protein sequence ID" value="KAK3869615.1"/>
    <property type="molecule type" value="Genomic_DNA"/>
</dbReference>
<dbReference type="AlphaFoldDB" id="A0AAE1F9Z8"/>
<proteinExistence type="predicted"/>
<keyword evidence="1" id="KW-1133">Transmembrane helix</keyword>
<keyword evidence="1" id="KW-0472">Membrane</keyword>
<evidence type="ECO:0000256" key="1">
    <source>
        <dbReference type="SAM" id="Phobius"/>
    </source>
</evidence>
<keyword evidence="3" id="KW-1185">Reference proteome</keyword>
<feature type="transmembrane region" description="Helical" evidence="1">
    <location>
        <begin position="12"/>
        <end position="37"/>
    </location>
</feature>
<protein>
    <submittedName>
        <fullName evidence="2">Uncharacterized protein</fullName>
    </submittedName>
</protein>
<evidence type="ECO:0000313" key="2">
    <source>
        <dbReference type="EMBL" id="KAK3869615.1"/>
    </source>
</evidence>
<gene>
    <name evidence="2" type="ORF">Pcinc_025092</name>
</gene>
<dbReference type="Proteomes" id="UP001286313">
    <property type="component" value="Unassembled WGS sequence"/>
</dbReference>
<name>A0AAE1F9Z8_PETCI</name>
<comment type="caution">
    <text evidence="2">The sequence shown here is derived from an EMBL/GenBank/DDBJ whole genome shotgun (WGS) entry which is preliminary data.</text>
</comment>
<evidence type="ECO:0000313" key="3">
    <source>
        <dbReference type="Proteomes" id="UP001286313"/>
    </source>
</evidence>
<accession>A0AAE1F9Z8</accession>
<sequence length="128" mass="13537">MPLWEFLGVSGRVLVAIVVAVAVLCCSCGVIIVVCLYRRNRAVRQPHPHPQMSNYHYPAGPMVDAGGNFGTNGTFGTLMVEKPPPYPGAPQHTSIIPPDSSPGNLARPVLGVGCSTLPLLTALCCPFQ</sequence>
<organism evidence="2 3">
    <name type="scientific">Petrolisthes cinctipes</name>
    <name type="common">Flat porcelain crab</name>
    <dbReference type="NCBI Taxonomy" id="88211"/>
    <lineage>
        <taxon>Eukaryota</taxon>
        <taxon>Metazoa</taxon>
        <taxon>Ecdysozoa</taxon>
        <taxon>Arthropoda</taxon>
        <taxon>Crustacea</taxon>
        <taxon>Multicrustacea</taxon>
        <taxon>Malacostraca</taxon>
        <taxon>Eumalacostraca</taxon>
        <taxon>Eucarida</taxon>
        <taxon>Decapoda</taxon>
        <taxon>Pleocyemata</taxon>
        <taxon>Anomura</taxon>
        <taxon>Galatheoidea</taxon>
        <taxon>Porcellanidae</taxon>
        <taxon>Petrolisthes</taxon>
    </lineage>
</organism>
<keyword evidence="1" id="KW-0812">Transmembrane</keyword>